<reference evidence="1" key="1">
    <citation type="journal article" date="2021" name="Proc. Natl. Acad. Sci. U.S.A.">
        <title>A Catalog of Tens of Thousands of Viruses from Human Metagenomes Reveals Hidden Associations with Chronic Diseases.</title>
        <authorList>
            <person name="Tisza M.J."/>
            <person name="Buck C.B."/>
        </authorList>
    </citation>
    <scope>NUCLEOTIDE SEQUENCE</scope>
    <source>
        <strain evidence="1">Cts3e7</strain>
    </source>
</reference>
<dbReference type="EMBL" id="BK059126">
    <property type="protein sequence ID" value="DAE32645.1"/>
    <property type="molecule type" value="Genomic_DNA"/>
</dbReference>
<organism evidence="1">
    <name type="scientific">Virus sp. cts3e7</name>
    <dbReference type="NCBI Taxonomy" id="2825802"/>
    <lineage>
        <taxon>Viruses</taxon>
    </lineage>
</organism>
<protein>
    <submittedName>
        <fullName evidence="1">Uncharacterized protein</fullName>
    </submittedName>
</protein>
<name>A0A8S5RNH1_9VIRU</name>
<evidence type="ECO:0000313" key="1">
    <source>
        <dbReference type="EMBL" id="DAE32645.1"/>
    </source>
</evidence>
<proteinExistence type="predicted"/>
<sequence length="73" mass="8454">MNDEVCYSGYVEHSDFYIDPLTYYEAFKFLVDLAVGSGETVFYIGKAVNVGYDFELKDVMKVVWNGYEWVKGE</sequence>
<accession>A0A8S5RNH1</accession>